<dbReference type="Gene3D" id="3.30.2320.10">
    <property type="entry name" value="hypothetical protein PF0899 domain"/>
    <property type="match status" value="1"/>
</dbReference>
<dbReference type="EMBL" id="CP046173">
    <property type="protein sequence ID" value="QIS21262.1"/>
    <property type="molecule type" value="Genomic_DNA"/>
</dbReference>
<dbReference type="AlphaFoldDB" id="A0A6G9Z6Z2"/>
<protein>
    <submittedName>
        <fullName evidence="3">Phage major capsid protein</fullName>
    </submittedName>
</protein>
<dbReference type="NCBIfam" id="TIGR01554">
    <property type="entry name" value="major_cap_HK97"/>
    <property type="match status" value="1"/>
</dbReference>
<evidence type="ECO:0000313" key="3">
    <source>
        <dbReference type="EMBL" id="QIS21262.1"/>
    </source>
</evidence>
<organism evidence="3 4">
    <name type="scientific">Nocardia terpenica</name>
    <dbReference type="NCBI Taxonomy" id="455432"/>
    <lineage>
        <taxon>Bacteria</taxon>
        <taxon>Bacillati</taxon>
        <taxon>Actinomycetota</taxon>
        <taxon>Actinomycetes</taxon>
        <taxon>Mycobacteriales</taxon>
        <taxon>Nocardiaceae</taxon>
        <taxon>Nocardia</taxon>
    </lineage>
</organism>
<accession>A0A6G9Z6Z2</accession>
<comment type="subcellular location">
    <subcellularLocation>
        <location evidence="1">Virion</location>
    </subcellularLocation>
</comment>
<evidence type="ECO:0000256" key="1">
    <source>
        <dbReference type="ARBA" id="ARBA00004328"/>
    </source>
</evidence>
<evidence type="ECO:0000313" key="4">
    <source>
        <dbReference type="Proteomes" id="UP000500953"/>
    </source>
</evidence>
<dbReference type="InterPro" id="IPR054612">
    <property type="entry name" value="Phage_capsid-like_C"/>
</dbReference>
<dbReference type="RefSeq" id="WP_167488560.1">
    <property type="nucleotide sequence ID" value="NZ_CP046173.1"/>
</dbReference>
<evidence type="ECO:0000259" key="2">
    <source>
        <dbReference type="Pfam" id="PF05065"/>
    </source>
</evidence>
<dbReference type="Pfam" id="PF05065">
    <property type="entry name" value="Phage_capsid"/>
    <property type="match status" value="1"/>
</dbReference>
<dbReference type="InterPro" id="IPR024455">
    <property type="entry name" value="Phage_capsid"/>
</dbReference>
<name>A0A6G9Z6Z2_9NOCA</name>
<sequence>MAFDKIISRPGTGNGSLPSDRFAIVPEQVVTEVVQLATQSSAIMQRAKQIRMSSKTYTQPVLASLPEAQFINGEPTEPLAATGQDKRGLKPTTSIKWEPLTMTAEEIAVIVPIPDALVDDASVPLWEQVRPLIAEAVAKKLDEAGIFGIGAPASWDKTLLSANVADTVDASQFTDYAAAVAEAGRRLGVQGLGMTGFISEPGLQWKLATARDNVGQPLYVPPTQNGPGMLYGLPLNETGNGAWLNGATDQRIIAADWSKVYLGVRQDVTFKLFSEGVISDEQGNVLLNLMQNDAKALRCVFRVGFTVAQPISRNLDKNGNPIKVKPVVAIKGDPKPPVTTVAGSLTTPAPAKG</sequence>
<feature type="domain" description="Phage capsid-like C-terminal" evidence="2">
    <location>
        <begin position="24"/>
        <end position="310"/>
    </location>
</feature>
<reference evidence="3 4" key="1">
    <citation type="journal article" date="2019" name="ACS Chem. Biol.">
        <title>Identification and Mobilization of a Cryptic Antibiotic Biosynthesis Gene Locus from a Human-Pathogenic Nocardia Isolate.</title>
        <authorList>
            <person name="Herisse M."/>
            <person name="Ishida K."/>
            <person name="Porter J.L."/>
            <person name="Howden B."/>
            <person name="Hertweck C."/>
            <person name="Stinear T.P."/>
            <person name="Pidot S.J."/>
        </authorList>
    </citation>
    <scope>NUCLEOTIDE SEQUENCE [LARGE SCALE GENOMIC DNA]</scope>
    <source>
        <strain evidence="3 4">AUSMDU00012715</strain>
    </source>
</reference>
<dbReference type="SUPFAM" id="SSF56563">
    <property type="entry name" value="Major capsid protein gp5"/>
    <property type="match status" value="1"/>
</dbReference>
<dbReference type="Proteomes" id="UP000500953">
    <property type="component" value="Chromosome"/>
</dbReference>
<gene>
    <name evidence="3" type="ORF">F6W96_25980</name>
</gene>
<dbReference type="Gene3D" id="3.30.2400.10">
    <property type="entry name" value="Major capsid protein gp5"/>
    <property type="match status" value="1"/>
</dbReference>
<proteinExistence type="predicted"/>